<keyword evidence="2 3" id="KW-0175">Coiled coil</keyword>
<reference evidence="4 5" key="1">
    <citation type="submission" date="2015-12" db="EMBL/GenBank/DDBJ databases">
        <title>Dictyostelia acquired genes for synthesis and detection of signals that induce cell-type specialization by lateral gene transfer from prokaryotes.</title>
        <authorList>
            <person name="Gloeckner G."/>
            <person name="Schaap P."/>
        </authorList>
    </citation>
    <scope>NUCLEOTIDE SEQUENCE [LARGE SCALE GENOMIC DNA]</scope>
    <source>
        <strain evidence="4 5">TK</strain>
    </source>
</reference>
<dbReference type="InterPro" id="IPR010754">
    <property type="entry name" value="OPA3-like"/>
</dbReference>
<sequence length="186" mass="20966">MVLPLLKVGSLFIKSVAKPFSKQIKIQASKSPVFHGYIVKMARIWYKLDLRLSKFTGDTTRKPVELNVNAAIDLGAEMVSEVFLLSVAVGLLIIENKRSSAKDQKKEEALNKRFSDLESTVQLQQEQIKNLESIILNNDKNNNNNNNRNNNGIGLGELKKLKEKSMNPYISISSLEYNNNNKGLFI</sequence>
<evidence type="ECO:0000256" key="1">
    <source>
        <dbReference type="ARBA" id="ARBA00007584"/>
    </source>
</evidence>
<dbReference type="OrthoDB" id="2129069at2759"/>
<feature type="coiled-coil region" evidence="3">
    <location>
        <begin position="107"/>
        <end position="134"/>
    </location>
</feature>
<evidence type="ECO:0000256" key="2">
    <source>
        <dbReference type="ARBA" id="ARBA00023054"/>
    </source>
</evidence>
<dbReference type="PANTHER" id="PTHR12499:SF0">
    <property type="entry name" value="OPTIC ATROPHY 3 PROTEIN"/>
    <property type="match status" value="1"/>
</dbReference>
<evidence type="ECO:0000313" key="5">
    <source>
        <dbReference type="Proteomes" id="UP000076078"/>
    </source>
</evidence>
<dbReference type="EMBL" id="LODT01000046">
    <property type="protein sequence ID" value="KYQ88947.1"/>
    <property type="molecule type" value="Genomic_DNA"/>
</dbReference>
<comment type="caution">
    <text evidence="4">The sequence shown here is derived from an EMBL/GenBank/DDBJ whole genome shotgun (WGS) entry which is preliminary data.</text>
</comment>
<proteinExistence type="inferred from homology"/>
<comment type="similarity">
    <text evidence="1">Belongs to the OPA3 family.</text>
</comment>
<evidence type="ECO:0000313" key="4">
    <source>
        <dbReference type="EMBL" id="KYQ88947.1"/>
    </source>
</evidence>
<dbReference type="PANTHER" id="PTHR12499">
    <property type="entry name" value="OPTIC ATROPHY 3 PROTEIN OPA3"/>
    <property type="match status" value="1"/>
</dbReference>
<dbReference type="AlphaFoldDB" id="A0A151Z4V3"/>
<keyword evidence="5" id="KW-1185">Reference proteome</keyword>
<organism evidence="4 5">
    <name type="scientific">Tieghemostelium lacteum</name>
    <name type="common">Slime mold</name>
    <name type="synonym">Dictyostelium lacteum</name>
    <dbReference type="NCBI Taxonomy" id="361077"/>
    <lineage>
        <taxon>Eukaryota</taxon>
        <taxon>Amoebozoa</taxon>
        <taxon>Evosea</taxon>
        <taxon>Eumycetozoa</taxon>
        <taxon>Dictyostelia</taxon>
        <taxon>Dictyosteliales</taxon>
        <taxon>Raperosteliaceae</taxon>
        <taxon>Tieghemostelium</taxon>
    </lineage>
</organism>
<dbReference type="GO" id="GO:0005739">
    <property type="term" value="C:mitochondrion"/>
    <property type="evidence" value="ECO:0007669"/>
    <property type="project" value="TreeGrafter"/>
</dbReference>
<evidence type="ECO:0000256" key="3">
    <source>
        <dbReference type="SAM" id="Coils"/>
    </source>
</evidence>
<dbReference type="GO" id="GO:0019216">
    <property type="term" value="P:regulation of lipid metabolic process"/>
    <property type="evidence" value="ECO:0007669"/>
    <property type="project" value="TreeGrafter"/>
</dbReference>
<dbReference type="InParanoid" id="A0A151Z4V3"/>
<dbReference type="Pfam" id="PF07047">
    <property type="entry name" value="OPA3"/>
    <property type="match status" value="1"/>
</dbReference>
<accession>A0A151Z4V3</accession>
<gene>
    <name evidence="4" type="ORF">DLAC_10533</name>
</gene>
<name>A0A151Z4V3_TIELA</name>
<dbReference type="FunCoup" id="A0A151Z4V3">
    <property type="interactions" value="45"/>
</dbReference>
<protein>
    <submittedName>
        <fullName evidence="4">Optic atrophy 3-like family protein</fullName>
    </submittedName>
</protein>
<dbReference type="Proteomes" id="UP000076078">
    <property type="component" value="Unassembled WGS sequence"/>
</dbReference>
<dbReference type="OMA" id="KMYVMNL"/>